<organism evidence="2 3">
    <name type="scientific">Mycobacterium phage LastHope</name>
    <dbReference type="NCBI Taxonomy" id="2015886"/>
    <lineage>
        <taxon>Viruses</taxon>
        <taxon>Duplodnaviria</taxon>
        <taxon>Heunggongvirae</taxon>
        <taxon>Uroviricota</taxon>
        <taxon>Caudoviricetes</taxon>
        <taxon>Weiservirinae</taxon>
        <taxon>Anayavirus</taxon>
        <taxon>Anayavirus lasthope</taxon>
    </lineage>
</organism>
<name>A0A222ZS43_9CAUD</name>
<protein>
    <recommendedName>
        <fullName evidence="1">DUF732 domain-containing protein</fullName>
    </recommendedName>
</protein>
<keyword evidence="3" id="KW-1185">Reference proteome</keyword>
<dbReference type="GeneID" id="60324703"/>
<evidence type="ECO:0000259" key="1">
    <source>
        <dbReference type="Pfam" id="PF05305"/>
    </source>
</evidence>
<proteinExistence type="predicted"/>
<gene>
    <name evidence="2" type="primary">41</name>
    <name evidence="2" type="ORF">SEA_LASTHOPE_41</name>
</gene>
<accession>A0A222ZS43</accession>
<dbReference type="Pfam" id="PF05305">
    <property type="entry name" value="DUF732"/>
    <property type="match status" value="1"/>
</dbReference>
<reference evidence="2 3" key="1">
    <citation type="submission" date="2017-05" db="EMBL/GenBank/DDBJ databases">
        <authorList>
            <person name="Gomez-Rosado J.O."/>
            <person name="Gonzalez-Garcia E.M."/>
            <person name="Gonzalez-Leon M.A."/>
            <person name="Gonzalez-Rodriguez J."/>
            <person name="Gonzalez-Santos L.I."/>
            <person name="Goveo-Rivera I.A."/>
            <person name="Gutierrez-Silva J.C."/>
            <person name="Issa-Mahmud S."/>
            <person name="Lopez-Llera J.N."/>
            <person name="Marrero-Visalden G."/>
            <person name="Muyet-Blasini E."/>
            <person name="Ortiz-Torres X.D."/>
            <person name="Palacios-Vallejo J.G."/>
            <person name="Pichardo-Gonzalez P.A."/>
            <person name="Pou-Acosta P.M."/>
            <person name="Velez-Velazquez R.M."/>
            <person name="Fernandez-Martinez M."/>
            <person name="Maldonado-Vazquez N."/>
            <person name="Rubin M."/>
            <person name="Vazquez E."/>
            <person name="Stoner T.H."/>
            <person name="Garlena R.A."/>
            <person name="Russell D.A."/>
            <person name="Pope W.H."/>
            <person name="Jacobs-Sera D."/>
            <person name="Hatfull G.F."/>
        </authorList>
    </citation>
    <scope>NUCLEOTIDE SEQUENCE [LARGE SCALE GENOMIC DNA]</scope>
</reference>
<sequence length="100" mass="10497">MKQKLVAAVIGAAAVTLAPGAAHAGEAGFLARISVDYGVDILDEAAALNFGHSICSELRKGTPREVAADAIYWKFLDATRDQAHGIAYAAQRELCPETAQ</sequence>
<evidence type="ECO:0000313" key="3">
    <source>
        <dbReference type="Proteomes" id="UP000226328"/>
    </source>
</evidence>
<feature type="domain" description="DUF732" evidence="1">
    <location>
        <begin position="26"/>
        <end position="97"/>
    </location>
</feature>
<dbReference type="InterPro" id="IPR007969">
    <property type="entry name" value="DUF732"/>
</dbReference>
<dbReference type="RefSeq" id="YP_009953235.1">
    <property type="nucleotide sequence ID" value="NC_051620.1"/>
</dbReference>
<evidence type="ECO:0000313" key="2">
    <source>
        <dbReference type="EMBL" id="ASR87209.1"/>
    </source>
</evidence>
<dbReference type="KEGG" id="vg:60324703"/>
<dbReference type="EMBL" id="MF140416">
    <property type="protein sequence ID" value="ASR87209.1"/>
    <property type="molecule type" value="Genomic_DNA"/>
</dbReference>
<dbReference type="Proteomes" id="UP000226328">
    <property type="component" value="Segment"/>
</dbReference>